<dbReference type="Proteomes" id="UP000308549">
    <property type="component" value="Unassembled WGS sequence"/>
</dbReference>
<feature type="domain" description="GST C-terminal" evidence="4">
    <location>
        <begin position="103"/>
        <end position="238"/>
    </location>
</feature>
<dbReference type="InterPro" id="IPR004046">
    <property type="entry name" value="GST_C"/>
</dbReference>
<proteinExistence type="inferred from homology"/>
<accession>A0A4U0U4S3</accession>
<protein>
    <recommendedName>
        <fullName evidence="7">Glutathione S-transferase</fullName>
    </recommendedName>
</protein>
<evidence type="ECO:0000256" key="1">
    <source>
        <dbReference type="ARBA" id="ARBA00007409"/>
    </source>
</evidence>
<dbReference type="InterPro" id="IPR036282">
    <property type="entry name" value="Glutathione-S-Trfase_C_sf"/>
</dbReference>
<dbReference type="PANTHER" id="PTHR44051:SF3">
    <property type="entry name" value="TRANSCRIPTIONAL REGULATOR URE2"/>
    <property type="match status" value="1"/>
</dbReference>
<dbReference type="SUPFAM" id="SSF47616">
    <property type="entry name" value="GST C-terminal domain-like"/>
    <property type="match status" value="1"/>
</dbReference>
<dbReference type="CDD" id="cd03048">
    <property type="entry name" value="GST_N_Ure2p_like"/>
    <property type="match status" value="1"/>
</dbReference>
<dbReference type="Gene3D" id="1.20.1050.10">
    <property type="match status" value="1"/>
</dbReference>
<dbReference type="AlphaFoldDB" id="A0A4U0U4S3"/>
<name>A0A4U0U4S3_9PEZI</name>
<reference evidence="5 6" key="1">
    <citation type="submission" date="2017-03" db="EMBL/GenBank/DDBJ databases">
        <title>Genomes of endolithic fungi from Antarctica.</title>
        <authorList>
            <person name="Coleine C."/>
            <person name="Masonjones S."/>
            <person name="Stajich J.E."/>
        </authorList>
    </citation>
    <scope>NUCLEOTIDE SEQUENCE [LARGE SCALE GENOMIC DNA]</scope>
    <source>
        <strain evidence="5 6">CCFEE 6315</strain>
    </source>
</reference>
<dbReference type="SFLD" id="SFLDG00358">
    <property type="entry name" value="Main_(cytGST)"/>
    <property type="match status" value="1"/>
</dbReference>
<dbReference type="InterPro" id="IPR004045">
    <property type="entry name" value="Glutathione_S-Trfase_N"/>
</dbReference>
<dbReference type="InterPro" id="IPR040079">
    <property type="entry name" value="Glutathione_S-Trfase"/>
</dbReference>
<feature type="domain" description="GST N-terminal" evidence="3">
    <location>
        <begin position="16"/>
        <end position="97"/>
    </location>
</feature>
<dbReference type="Gene3D" id="3.40.30.10">
    <property type="entry name" value="Glutaredoxin"/>
    <property type="match status" value="1"/>
</dbReference>
<dbReference type="PROSITE" id="PS50405">
    <property type="entry name" value="GST_CTER"/>
    <property type="match status" value="1"/>
</dbReference>
<evidence type="ECO:0000259" key="3">
    <source>
        <dbReference type="PROSITE" id="PS50404"/>
    </source>
</evidence>
<dbReference type="InterPro" id="IPR036249">
    <property type="entry name" value="Thioredoxin-like_sf"/>
</dbReference>
<dbReference type="EMBL" id="NAJL01000012">
    <property type="protein sequence ID" value="TKA30130.1"/>
    <property type="molecule type" value="Genomic_DNA"/>
</dbReference>
<evidence type="ECO:0000313" key="5">
    <source>
        <dbReference type="EMBL" id="TKA30130.1"/>
    </source>
</evidence>
<evidence type="ECO:0000259" key="4">
    <source>
        <dbReference type="PROSITE" id="PS50405"/>
    </source>
</evidence>
<keyword evidence="6" id="KW-1185">Reference proteome</keyword>
<evidence type="ECO:0008006" key="7">
    <source>
        <dbReference type="Google" id="ProtNLM"/>
    </source>
</evidence>
<dbReference type="PROSITE" id="PS50404">
    <property type="entry name" value="GST_NTER"/>
    <property type="match status" value="1"/>
</dbReference>
<gene>
    <name evidence="5" type="ORF">B0A50_02849</name>
</gene>
<organism evidence="5 6">
    <name type="scientific">Salinomyces thailandicus</name>
    <dbReference type="NCBI Taxonomy" id="706561"/>
    <lineage>
        <taxon>Eukaryota</taxon>
        <taxon>Fungi</taxon>
        <taxon>Dikarya</taxon>
        <taxon>Ascomycota</taxon>
        <taxon>Pezizomycotina</taxon>
        <taxon>Dothideomycetes</taxon>
        <taxon>Dothideomycetidae</taxon>
        <taxon>Mycosphaerellales</taxon>
        <taxon>Teratosphaeriaceae</taxon>
        <taxon>Salinomyces</taxon>
    </lineage>
</organism>
<dbReference type="OrthoDB" id="422574at2759"/>
<dbReference type="SUPFAM" id="SSF52833">
    <property type="entry name" value="Thioredoxin-like"/>
    <property type="match status" value="1"/>
</dbReference>
<comment type="caution">
    <text evidence="5">The sequence shown here is derived from an EMBL/GenBank/DDBJ whole genome shotgun (WGS) entry which is preliminary data.</text>
</comment>
<sequence>MANLLQKITGGLKAEKPIKLYGHGGGPNPWKVEVILRELGLPFDRQIMDFADLKKEPFESINPNGRVPAIEDPNTGMKLWESGAIIEYLLETYDSSNSLSYTSGAEKWEQKCWLHFQMSGQGPYFGQRAWFTLYHSEKNLTSCLDRYGNEIRRVISVIDAHLKSTGREYLVGDKCTYADLSFATWHWLLTSPPNIMGEGFAKEWEENYPLAWKWNERMQARAAVKEARDERTKVISGK</sequence>
<dbReference type="InterPro" id="IPR010987">
    <property type="entry name" value="Glutathione-S-Trfase_C-like"/>
</dbReference>
<evidence type="ECO:0000256" key="2">
    <source>
        <dbReference type="RuleBase" id="RU003494"/>
    </source>
</evidence>
<dbReference type="PANTHER" id="PTHR44051">
    <property type="entry name" value="GLUTATHIONE S-TRANSFERASE-RELATED"/>
    <property type="match status" value="1"/>
</dbReference>
<dbReference type="Pfam" id="PF00043">
    <property type="entry name" value="GST_C"/>
    <property type="match status" value="1"/>
</dbReference>
<comment type="similarity">
    <text evidence="1 2">Belongs to the GST superfamily.</text>
</comment>
<evidence type="ECO:0000313" key="6">
    <source>
        <dbReference type="Proteomes" id="UP000308549"/>
    </source>
</evidence>
<dbReference type="SFLD" id="SFLDS00019">
    <property type="entry name" value="Glutathione_Transferase_(cytos"/>
    <property type="match status" value="1"/>
</dbReference>
<dbReference type="Pfam" id="PF02798">
    <property type="entry name" value="GST_N"/>
    <property type="match status" value="1"/>
</dbReference>